<dbReference type="AlphaFoldDB" id="A0A9Q1AJ83"/>
<proteinExistence type="inferred from homology"/>
<evidence type="ECO:0000256" key="4">
    <source>
        <dbReference type="ARBA" id="ARBA00022448"/>
    </source>
</evidence>
<dbReference type="GO" id="GO:0005507">
    <property type="term" value="F:copper ion binding"/>
    <property type="evidence" value="ECO:0007669"/>
    <property type="project" value="UniProtKB-UniRule"/>
</dbReference>
<keyword evidence="6 11" id="KW-0249">Electron transport</keyword>
<comment type="caution">
    <text evidence="13">The sequence shown here is derived from an EMBL/GenBank/DDBJ whole genome shotgun (WGS) entry which is preliminary data.</text>
</comment>
<comment type="similarity">
    <text evidence="3 11">Belongs to the plastocyanin family.</text>
</comment>
<dbReference type="InterPro" id="IPR000923">
    <property type="entry name" value="BlueCu_1"/>
</dbReference>
<comment type="cofactor">
    <cofactor evidence="10">
        <name>Cu(2+)</name>
        <dbReference type="ChEBI" id="CHEBI:29036"/>
    </cofactor>
    <text evidence="10">The crystal structure with reduced Cu(1+) has also been determined.</text>
</comment>
<dbReference type="PRINTS" id="PR00157">
    <property type="entry name" value="PLASTOCYANIN"/>
</dbReference>
<organism evidence="13 14">
    <name type="scientific">Salix purpurea</name>
    <name type="common">Purple osier willow</name>
    <dbReference type="NCBI Taxonomy" id="77065"/>
    <lineage>
        <taxon>Eukaryota</taxon>
        <taxon>Viridiplantae</taxon>
        <taxon>Streptophyta</taxon>
        <taxon>Embryophyta</taxon>
        <taxon>Tracheophyta</taxon>
        <taxon>Spermatophyta</taxon>
        <taxon>Magnoliopsida</taxon>
        <taxon>eudicotyledons</taxon>
        <taxon>Gunneridae</taxon>
        <taxon>Pentapetalae</taxon>
        <taxon>rosids</taxon>
        <taxon>fabids</taxon>
        <taxon>Malpighiales</taxon>
        <taxon>Salicaceae</taxon>
        <taxon>Saliceae</taxon>
        <taxon>Salix</taxon>
    </lineage>
</organism>
<evidence type="ECO:0000256" key="5">
    <source>
        <dbReference type="ARBA" id="ARBA00022723"/>
    </source>
</evidence>
<evidence type="ECO:0000256" key="2">
    <source>
        <dbReference type="ARBA" id="ARBA00004622"/>
    </source>
</evidence>
<evidence type="ECO:0000259" key="12">
    <source>
        <dbReference type="Pfam" id="PF00127"/>
    </source>
</evidence>
<evidence type="ECO:0000256" key="11">
    <source>
        <dbReference type="RuleBase" id="RU363020"/>
    </source>
</evidence>
<dbReference type="SUPFAM" id="SSF49503">
    <property type="entry name" value="Cupredoxins"/>
    <property type="match status" value="1"/>
</dbReference>
<dbReference type="NCBIfam" id="TIGR02656">
    <property type="entry name" value="cyanin_plasto"/>
    <property type="match status" value="1"/>
</dbReference>
<dbReference type="InterPro" id="IPR002387">
    <property type="entry name" value="Plastocyanin"/>
</dbReference>
<feature type="domain" description="Blue (type 1) copper" evidence="12">
    <location>
        <begin position="84"/>
        <end position="171"/>
    </location>
</feature>
<name>A0A9Q1AJ83_SALPP</name>
<keyword evidence="8 11" id="KW-0793">Thylakoid</keyword>
<evidence type="ECO:0000256" key="10">
    <source>
        <dbReference type="PIRSR" id="PIRSR602387-1"/>
    </source>
</evidence>
<dbReference type="Gene3D" id="2.60.40.420">
    <property type="entry name" value="Cupredoxins - blue copper proteins"/>
    <property type="match status" value="1"/>
</dbReference>
<evidence type="ECO:0000256" key="7">
    <source>
        <dbReference type="ARBA" id="ARBA00023008"/>
    </source>
</evidence>
<dbReference type="InterPro" id="IPR008972">
    <property type="entry name" value="Cupredoxin"/>
</dbReference>
<protein>
    <recommendedName>
        <fullName evidence="11">Plastocyanin</fullName>
    </recommendedName>
</protein>
<keyword evidence="5 10" id="KW-0479">Metal-binding</keyword>
<gene>
    <name evidence="13" type="ORF">OIU79_017031</name>
</gene>
<keyword evidence="4 11" id="KW-0813">Transport</keyword>
<keyword evidence="7 10" id="KW-0186">Copper</keyword>
<evidence type="ECO:0000256" key="6">
    <source>
        <dbReference type="ARBA" id="ARBA00022982"/>
    </source>
</evidence>
<accession>A0A9Q1AJ83</accession>
<dbReference type="Pfam" id="PF00127">
    <property type="entry name" value="Copper-bind"/>
    <property type="match status" value="1"/>
</dbReference>
<keyword evidence="9 11" id="KW-0472">Membrane</keyword>
<dbReference type="GO" id="GO:0009543">
    <property type="term" value="C:chloroplast thylakoid lumen"/>
    <property type="evidence" value="ECO:0007669"/>
    <property type="project" value="TreeGrafter"/>
</dbReference>
<comment type="function">
    <text evidence="1 11">Participates in electron transfer between P700 and the cytochrome b6-f complex in photosystem I.</text>
</comment>
<dbReference type="GO" id="GO:0009535">
    <property type="term" value="C:chloroplast thylakoid membrane"/>
    <property type="evidence" value="ECO:0007669"/>
    <property type="project" value="UniProtKB-SubCell"/>
</dbReference>
<feature type="binding site" evidence="10">
    <location>
        <position position="166"/>
    </location>
    <ligand>
        <name>Cu cation</name>
        <dbReference type="ChEBI" id="CHEBI:23378"/>
    </ligand>
</feature>
<dbReference type="PRINTS" id="PR00156">
    <property type="entry name" value="COPPERBLUE"/>
</dbReference>
<evidence type="ECO:0000256" key="1">
    <source>
        <dbReference type="ARBA" id="ARBA00002820"/>
    </source>
</evidence>
<dbReference type="CDD" id="cd04219">
    <property type="entry name" value="Plastocyanin"/>
    <property type="match status" value="1"/>
</dbReference>
<comment type="subcellular location">
    <subcellularLocation>
        <location evidence="2 11">Plastid</location>
        <location evidence="2 11">Chloroplast thylakoid membrane</location>
        <topology evidence="2 11">Peripheral membrane protein</topology>
        <orientation evidence="2 11">Lumenal side</orientation>
    </subcellularLocation>
</comment>
<evidence type="ECO:0000256" key="3">
    <source>
        <dbReference type="ARBA" id="ARBA00005338"/>
    </source>
</evidence>
<keyword evidence="14" id="KW-1185">Reference proteome</keyword>
<reference evidence="13" key="1">
    <citation type="submission" date="2022-11" db="EMBL/GenBank/DDBJ databases">
        <authorList>
            <person name="Hyden B.L."/>
            <person name="Feng K."/>
            <person name="Yates T."/>
            <person name="Jawdy S."/>
            <person name="Smart L.B."/>
            <person name="Muchero W."/>
        </authorList>
    </citation>
    <scope>NUCLEOTIDE SEQUENCE</scope>
    <source>
        <tissue evidence="13">Shoot tip</tissue>
    </source>
</reference>
<dbReference type="PANTHER" id="PTHR34192">
    <property type="entry name" value="PLASTOCYANIN MAJOR ISOFORM, CHLOROPLASTIC-RELATED"/>
    <property type="match status" value="1"/>
</dbReference>
<feature type="binding site" evidence="10">
    <location>
        <position position="119"/>
    </location>
    <ligand>
        <name>Cu cation</name>
        <dbReference type="ChEBI" id="CHEBI:23378"/>
    </ligand>
</feature>
<dbReference type="OrthoDB" id="197281at2759"/>
<sequence>MGVVCPPWDKVKIQELNFLSKEEKSHVKGQTVAVPPMPESVPVPRSQPSPLPRLGIKASMKDVGVAVVATAASAMIASNAMAIDVLLGADDGSLAFVPSEFSISAGEKIVFKNNAGFPHNIVFDEDSVPSGVDVSKISMSEEDLLNAKGETYEVALSSKGEYSFYCSPSPGSWHGGKGDR</sequence>
<evidence type="ECO:0000313" key="14">
    <source>
        <dbReference type="Proteomes" id="UP001151532"/>
    </source>
</evidence>
<evidence type="ECO:0000313" key="13">
    <source>
        <dbReference type="EMBL" id="KAJ6773475.1"/>
    </source>
</evidence>
<dbReference type="Proteomes" id="UP001151532">
    <property type="component" value="Chromosome 5"/>
</dbReference>
<dbReference type="InterPro" id="IPR001235">
    <property type="entry name" value="Copper_blue_Plastocyanin"/>
</dbReference>
<evidence type="ECO:0000256" key="8">
    <source>
        <dbReference type="ARBA" id="ARBA00023078"/>
    </source>
</evidence>
<dbReference type="EMBL" id="JAPFFK010000002">
    <property type="protein sequence ID" value="KAJ6773475.1"/>
    <property type="molecule type" value="Genomic_DNA"/>
</dbReference>
<dbReference type="PANTHER" id="PTHR34192:SF10">
    <property type="entry name" value="PLASTOCYANIN MAJOR ISOFORM, CHLOROPLASTIC-RELATED"/>
    <property type="match status" value="1"/>
</dbReference>
<evidence type="ECO:0000256" key="9">
    <source>
        <dbReference type="ARBA" id="ARBA00023136"/>
    </source>
</evidence>
<dbReference type="GO" id="GO:0009055">
    <property type="term" value="F:electron transfer activity"/>
    <property type="evidence" value="ECO:0007669"/>
    <property type="project" value="UniProtKB-UniRule"/>
</dbReference>
<reference evidence="13" key="2">
    <citation type="journal article" date="2023" name="Int. J. Mol. Sci.">
        <title>De Novo Assembly and Annotation of 11 Diverse Shrub Willow (Salix) Genomes Reveals Novel Gene Organization in Sex-Linked Regions.</title>
        <authorList>
            <person name="Hyden B."/>
            <person name="Feng K."/>
            <person name="Yates T.B."/>
            <person name="Jawdy S."/>
            <person name="Cereghino C."/>
            <person name="Smart L.B."/>
            <person name="Muchero W."/>
        </authorList>
    </citation>
    <scope>NUCLEOTIDE SEQUENCE</scope>
    <source>
        <tissue evidence="13">Shoot tip</tissue>
    </source>
</reference>